<protein>
    <submittedName>
        <fullName evidence="8">Putative flippase GtrA</fullName>
    </submittedName>
</protein>
<dbReference type="Proteomes" id="UP000569329">
    <property type="component" value="Unassembled WGS sequence"/>
</dbReference>
<dbReference type="EMBL" id="JACGWZ010000008">
    <property type="protein sequence ID" value="MBA8827479.1"/>
    <property type="molecule type" value="Genomic_DNA"/>
</dbReference>
<dbReference type="GO" id="GO:0000271">
    <property type="term" value="P:polysaccharide biosynthetic process"/>
    <property type="evidence" value="ECO:0007669"/>
    <property type="project" value="InterPro"/>
</dbReference>
<name>A0A839E3N9_9PSEU</name>
<comment type="subcellular location">
    <subcellularLocation>
        <location evidence="1">Membrane</location>
        <topology evidence="1">Multi-pass membrane protein</topology>
    </subcellularLocation>
</comment>
<evidence type="ECO:0000256" key="1">
    <source>
        <dbReference type="ARBA" id="ARBA00004141"/>
    </source>
</evidence>
<evidence type="ECO:0000259" key="7">
    <source>
        <dbReference type="Pfam" id="PF04138"/>
    </source>
</evidence>
<feature type="transmembrane region" description="Helical" evidence="6">
    <location>
        <begin position="86"/>
        <end position="108"/>
    </location>
</feature>
<keyword evidence="9" id="KW-1185">Reference proteome</keyword>
<dbReference type="RefSeq" id="WP_328796699.1">
    <property type="nucleotide sequence ID" value="NZ_JACGWZ010000008.1"/>
</dbReference>
<dbReference type="GO" id="GO:0005886">
    <property type="term" value="C:plasma membrane"/>
    <property type="evidence" value="ECO:0007669"/>
    <property type="project" value="TreeGrafter"/>
</dbReference>
<comment type="similarity">
    <text evidence="2">Belongs to the GtrA family.</text>
</comment>
<keyword evidence="5 6" id="KW-0472">Membrane</keyword>
<gene>
    <name evidence="8" type="ORF">FHX42_004875</name>
</gene>
<reference evidence="8 9" key="1">
    <citation type="submission" date="2020-07" db="EMBL/GenBank/DDBJ databases">
        <title>Sequencing the genomes of 1000 actinobacteria strains.</title>
        <authorList>
            <person name="Klenk H.-P."/>
        </authorList>
    </citation>
    <scope>NUCLEOTIDE SEQUENCE [LARGE SCALE GENOMIC DNA]</scope>
    <source>
        <strain evidence="8 9">DSM 45975</strain>
    </source>
</reference>
<feature type="transmembrane region" description="Helical" evidence="6">
    <location>
        <begin position="120"/>
        <end position="145"/>
    </location>
</feature>
<feature type="transmembrane region" description="Helical" evidence="6">
    <location>
        <begin position="46"/>
        <end position="66"/>
    </location>
</feature>
<evidence type="ECO:0000313" key="9">
    <source>
        <dbReference type="Proteomes" id="UP000569329"/>
    </source>
</evidence>
<evidence type="ECO:0000256" key="2">
    <source>
        <dbReference type="ARBA" id="ARBA00009399"/>
    </source>
</evidence>
<evidence type="ECO:0000256" key="4">
    <source>
        <dbReference type="ARBA" id="ARBA00022989"/>
    </source>
</evidence>
<dbReference type="PANTHER" id="PTHR38459:SF1">
    <property type="entry name" value="PROPHAGE BACTOPRENOL-LINKED GLUCOSE TRANSLOCASE HOMOLOG"/>
    <property type="match status" value="1"/>
</dbReference>
<comment type="caution">
    <text evidence="8">The sequence shown here is derived from an EMBL/GenBank/DDBJ whole genome shotgun (WGS) entry which is preliminary data.</text>
</comment>
<feature type="domain" description="GtrA/DPMS transmembrane" evidence="7">
    <location>
        <begin position="21"/>
        <end position="146"/>
    </location>
</feature>
<dbReference type="PANTHER" id="PTHR38459">
    <property type="entry name" value="PROPHAGE BACTOPRENOL-LINKED GLUCOSE TRANSLOCASE HOMOLOG"/>
    <property type="match status" value="1"/>
</dbReference>
<evidence type="ECO:0000256" key="6">
    <source>
        <dbReference type="SAM" id="Phobius"/>
    </source>
</evidence>
<proteinExistence type="inferred from homology"/>
<evidence type="ECO:0000313" key="8">
    <source>
        <dbReference type="EMBL" id="MBA8827479.1"/>
    </source>
</evidence>
<organism evidence="8 9">
    <name type="scientific">Halosaccharopolyspora lacisalsi</name>
    <dbReference type="NCBI Taxonomy" id="1000566"/>
    <lineage>
        <taxon>Bacteria</taxon>
        <taxon>Bacillati</taxon>
        <taxon>Actinomycetota</taxon>
        <taxon>Actinomycetes</taxon>
        <taxon>Pseudonocardiales</taxon>
        <taxon>Pseudonocardiaceae</taxon>
        <taxon>Halosaccharopolyspora</taxon>
    </lineage>
</organism>
<evidence type="ECO:0000256" key="5">
    <source>
        <dbReference type="ARBA" id="ARBA00023136"/>
    </source>
</evidence>
<evidence type="ECO:0000256" key="3">
    <source>
        <dbReference type="ARBA" id="ARBA00022692"/>
    </source>
</evidence>
<accession>A0A839E3N9</accession>
<dbReference type="InterPro" id="IPR051401">
    <property type="entry name" value="GtrA_CellWall_Glycosyl"/>
</dbReference>
<dbReference type="InterPro" id="IPR007267">
    <property type="entry name" value="GtrA_DPMS_TM"/>
</dbReference>
<sequence length="148" mass="15985">MAESAAEPGSEKLGLFHQLVRFGLIGGVCAVIDLGTYMLLLQGLEWPNFVARPLAFVLGTGTSYVANRKLTFTGAGKGNTTAKAGAFALVYIVTFFVNNGTNQLLYVSLPEFTVVYGDSLRAFVCWFIGQGLGTGINFVMLKWVVFKD</sequence>
<keyword evidence="4 6" id="KW-1133">Transmembrane helix</keyword>
<dbReference type="Pfam" id="PF04138">
    <property type="entry name" value="GtrA_DPMS_TM"/>
    <property type="match status" value="1"/>
</dbReference>
<dbReference type="AlphaFoldDB" id="A0A839E3N9"/>
<keyword evidence="3 6" id="KW-0812">Transmembrane</keyword>
<feature type="transmembrane region" description="Helical" evidence="6">
    <location>
        <begin position="19"/>
        <end position="40"/>
    </location>
</feature>